<dbReference type="InterPro" id="IPR002528">
    <property type="entry name" value="MATE_fam"/>
</dbReference>
<feature type="transmembrane region" description="Helical" evidence="2">
    <location>
        <begin position="90"/>
        <end position="112"/>
    </location>
</feature>
<keyword evidence="2" id="KW-0472">Membrane</keyword>
<dbReference type="GO" id="GO:0042910">
    <property type="term" value="F:xenobiotic transmembrane transporter activity"/>
    <property type="evidence" value="ECO:0007669"/>
    <property type="project" value="InterPro"/>
</dbReference>
<feature type="transmembrane region" description="Helical" evidence="2">
    <location>
        <begin position="321"/>
        <end position="339"/>
    </location>
</feature>
<reference evidence="3" key="2">
    <citation type="submission" date="2019-06" db="EMBL/GenBank/DDBJ databases">
        <title>Genomics analysis of Aphanomyces spp. identifies a new class of oomycete effector associated with host adaptation.</title>
        <authorList>
            <person name="Gaulin E."/>
        </authorList>
    </citation>
    <scope>NUCLEOTIDE SEQUENCE</scope>
    <source>
        <strain evidence="3">CBS 578.67</strain>
    </source>
</reference>
<keyword evidence="5" id="KW-1185">Reference proteome</keyword>
<evidence type="ECO:0000313" key="5">
    <source>
        <dbReference type="Proteomes" id="UP000332933"/>
    </source>
</evidence>
<keyword evidence="2" id="KW-1133">Transmembrane helix</keyword>
<organism evidence="4 5">
    <name type="scientific">Aphanomyces stellatus</name>
    <dbReference type="NCBI Taxonomy" id="120398"/>
    <lineage>
        <taxon>Eukaryota</taxon>
        <taxon>Sar</taxon>
        <taxon>Stramenopiles</taxon>
        <taxon>Oomycota</taxon>
        <taxon>Saprolegniomycetes</taxon>
        <taxon>Saprolegniales</taxon>
        <taxon>Verrucalvaceae</taxon>
        <taxon>Aphanomyces</taxon>
    </lineage>
</organism>
<sequence>MDKTAAYEEAATLFRLAAPSFVTTMCMFALTMIEMMVAGHVGTTEMTAIAFSQIVLDFSLNFITQGFDKGLNSLASQAFGAKNHTLLGRYVQMACLIVTALCVPLGVFWWFVGDLLPYFGVSAASVVLARQYAHLSVLWLWPRIMFQLLVVYFQSQQIFLPTAVISLAFLVVHIVLNLVLVFGVPALHIRGMGFLGMPLAMCLTIYLRLAIYVGYMFGRKRHHARSWCWTWDFLQAKYSRKLIAVGLPLAIGRLFEDVQFQLMALMASWAGEIALDSHNCMIELYFVVTSVILGLTKAGVARIGMYLGAGQPKQAKATSDLLLYIIAGLAAVISLGFVLGRNYVGHLFSTDPRIWDTMAAVATLTGGGYLIMALFYSAMSTLLAQARGLPILVAFFTGAWIIGIPGAYLAGIYYEMGLLGIWLGMCTGYGATSIIALYASCRTDWDQEAIKAVERSKHAADELIAPDEATTLLP</sequence>
<evidence type="ECO:0000313" key="3">
    <source>
        <dbReference type="EMBL" id="KAF0694913.1"/>
    </source>
</evidence>
<accession>A0A485L0I1</accession>
<keyword evidence="2" id="KW-0812">Transmembrane</keyword>
<feature type="transmembrane region" description="Helical" evidence="2">
    <location>
        <begin position="359"/>
        <end position="379"/>
    </location>
</feature>
<feature type="transmembrane region" description="Helical" evidence="2">
    <location>
        <begin position="12"/>
        <end position="33"/>
    </location>
</feature>
<evidence type="ECO:0000313" key="4">
    <source>
        <dbReference type="EMBL" id="VFT91080.1"/>
    </source>
</evidence>
<dbReference type="PANTHER" id="PTHR11206">
    <property type="entry name" value="MULTIDRUG RESISTANCE PROTEIN"/>
    <property type="match status" value="1"/>
</dbReference>
<feature type="transmembrane region" description="Helical" evidence="2">
    <location>
        <begin position="195"/>
        <end position="217"/>
    </location>
</feature>
<feature type="transmembrane region" description="Helical" evidence="2">
    <location>
        <begin position="284"/>
        <end position="309"/>
    </location>
</feature>
<dbReference type="AlphaFoldDB" id="A0A485L0I1"/>
<proteinExistence type="inferred from homology"/>
<dbReference type="Pfam" id="PF01554">
    <property type="entry name" value="MatE"/>
    <property type="match status" value="2"/>
</dbReference>
<evidence type="ECO:0000256" key="2">
    <source>
        <dbReference type="SAM" id="Phobius"/>
    </source>
</evidence>
<dbReference type="NCBIfam" id="TIGR00797">
    <property type="entry name" value="matE"/>
    <property type="match status" value="1"/>
</dbReference>
<dbReference type="EMBL" id="CAADRA010005553">
    <property type="protein sequence ID" value="VFT91080.1"/>
    <property type="molecule type" value="Genomic_DNA"/>
</dbReference>
<gene>
    <name evidence="4" type="primary">Aste57867_14255</name>
    <name evidence="3" type="ORF">As57867_014204</name>
    <name evidence="4" type="ORF">ASTE57867_14255</name>
</gene>
<feature type="transmembrane region" description="Helical" evidence="2">
    <location>
        <begin position="391"/>
        <end position="414"/>
    </location>
</feature>
<dbReference type="GO" id="GO:0016020">
    <property type="term" value="C:membrane"/>
    <property type="evidence" value="ECO:0007669"/>
    <property type="project" value="InterPro"/>
</dbReference>
<reference evidence="4 5" key="1">
    <citation type="submission" date="2019-03" db="EMBL/GenBank/DDBJ databases">
        <authorList>
            <person name="Gaulin E."/>
            <person name="Dumas B."/>
        </authorList>
    </citation>
    <scope>NUCLEOTIDE SEQUENCE [LARGE SCALE GENOMIC DNA]</scope>
    <source>
        <strain evidence="4">CBS 568.67</strain>
    </source>
</reference>
<name>A0A485L0I1_9STRA</name>
<dbReference type="EMBL" id="VJMH01005532">
    <property type="protein sequence ID" value="KAF0694913.1"/>
    <property type="molecule type" value="Genomic_DNA"/>
</dbReference>
<evidence type="ECO:0000256" key="1">
    <source>
        <dbReference type="ARBA" id="ARBA00010199"/>
    </source>
</evidence>
<dbReference type="GO" id="GO:0015297">
    <property type="term" value="F:antiporter activity"/>
    <property type="evidence" value="ECO:0007669"/>
    <property type="project" value="InterPro"/>
</dbReference>
<comment type="similarity">
    <text evidence="1">Belongs to the multi antimicrobial extrusion (MATE) (TC 2.A.66.1) family.</text>
</comment>
<dbReference type="Proteomes" id="UP000332933">
    <property type="component" value="Unassembled WGS sequence"/>
</dbReference>
<dbReference type="OrthoDB" id="2126698at2759"/>
<protein>
    <submittedName>
        <fullName evidence="4">Aste57867_14255 protein</fullName>
    </submittedName>
</protein>
<feature type="transmembrane region" description="Helical" evidence="2">
    <location>
        <begin position="132"/>
        <end position="153"/>
    </location>
</feature>
<feature type="transmembrane region" description="Helical" evidence="2">
    <location>
        <begin position="420"/>
        <end position="441"/>
    </location>
</feature>
<feature type="transmembrane region" description="Helical" evidence="2">
    <location>
        <begin position="165"/>
        <end position="189"/>
    </location>
</feature>